<keyword evidence="11" id="KW-1185">Reference proteome</keyword>
<keyword evidence="2 7" id="KW-0813">Transport</keyword>
<keyword evidence="3 7" id="KW-1134">Transmembrane beta strand</keyword>
<keyword evidence="6 7" id="KW-0998">Cell outer membrane</keyword>
<keyword evidence="8" id="KW-0732">Signal</keyword>
<dbReference type="PROSITE" id="PS52016">
    <property type="entry name" value="TONB_DEPENDENT_REC_3"/>
    <property type="match status" value="1"/>
</dbReference>
<dbReference type="EMBL" id="JH651379">
    <property type="protein sequence ID" value="EIJ40848.1"/>
    <property type="molecule type" value="Genomic_DNA"/>
</dbReference>
<dbReference type="InterPro" id="IPR039426">
    <property type="entry name" value="TonB-dep_rcpt-like"/>
</dbReference>
<keyword evidence="4 7" id="KW-0812">Transmembrane</keyword>
<name>I3CB55_9FLAO</name>
<dbReference type="GO" id="GO:0009279">
    <property type="term" value="C:cell outer membrane"/>
    <property type="evidence" value="ECO:0007669"/>
    <property type="project" value="UniProtKB-SubCell"/>
</dbReference>
<dbReference type="eggNOG" id="COG4771">
    <property type="taxonomic scope" value="Bacteria"/>
</dbReference>
<comment type="similarity">
    <text evidence="7">Belongs to the TonB-dependent receptor family.</text>
</comment>
<evidence type="ECO:0000256" key="1">
    <source>
        <dbReference type="ARBA" id="ARBA00004571"/>
    </source>
</evidence>
<proteinExistence type="inferred from homology"/>
<evidence type="ECO:0000256" key="8">
    <source>
        <dbReference type="SAM" id="SignalP"/>
    </source>
</evidence>
<evidence type="ECO:0000313" key="11">
    <source>
        <dbReference type="Proteomes" id="UP000004690"/>
    </source>
</evidence>
<dbReference type="Pfam" id="PF13715">
    <property type="entry name" value="CarbopepD_reg_2"/>
    <property type="match status" value="1"/>
</dbReference>
<feature type="chain" id="PRO_5003669402" evidence="8">
    <location>
        <begin position="24"/>
        <end position="806"/>
    </location>
</feature>
<dbReference type="InterPro" id="IPR036942">
    <property type="entry name" value="Beta-barrel_TonB_sf"/>
</dbReference>
<accession>I3CB55</accession>
<dbReference type="InterPro" id="IPR012910">
    <property type="entry name" value="Plug_dom"/>
</dbReference>
<dbReference type="STRING" id="926559.JoomaDRAFT_3920"/>
<dbReference type="SUPFAM" id="SSF49464">
    <property type="entry name" value="Carboxypeptidase regulatory domain-like"/>
    <property type="match status" value="1"/>
</dbReference>
<feature type="domain" description="TonB-dependent receptor plug" evidence="9">
    <location>
        <begin position="136"/>
        <end position="216"/>
    </location>
</feature>
<dbReference type="Proteomes" id="UP000004690">
    <property type="component" value="Unassembled WGS sequence"/>
</dbReference>
<dbReference type="InterPro" id="IPR008969">
    <property type="entry name" value="CarboxyPept-like_regulatory"/>
</dbReference>
<evidence type="ECO:0000259" key="9">
    <source>
        <dbReference type="Pfam" id="PF07715"/>
    </source>
</evidence>
<evidence type="ECO:0000313" key="10">
    <source>
        <dbReference type="EMBL" id="EIJ40848.1"/>
    </source>
</evidence>
<dbReference type="HOGENOM" id="CLU_353690_0_0_10"/>
<protein>
    <submittedName>
        <fullName evidence="10">Outer membrane receptor protein</fullName>
    </submittedName>
</protein>
<sequence length="806" mass="92257">MNFKRAIFPILFFLTLNSLYCQTATIRGVILDERNIPVESATISTEEIATTSNKNGFYQLIIPAKKEIVIHFNHLSFKKIQLKINLQSAENFEFNPVLKTQIEQIGEVLVLSSEEKKIEGIQNINPETVRTIPGANAGVENILKSLPGVNSNNELSTQYAVRGGNYDENLVYVNEIEIYRPFLIRSGQQEGMSFINTDLIQNIDFSAGGFQAKYGDKLSSVLDITYKTPTQLTAAIDASFLGGSVYLGTSSKNTRFTTSSGIRYRNNSLFVNSKDTKTNYNPVFADAQTFMTYRFSGKFQLHFLGAISLNEYDYKPQSRQTTIGTFNIPTAISVNYNGKEQDSYKTVFGALKANYQLNQNTSLKFIASLYNTREKENYNISSQYQMGEINTNLGGLVGDYKDIGSQYEYANNNLDAQIFNFQHKGFFEKDSNTLEWGVKYTHERIKDYINEFEAVDTLIVDSLDSSNQWVIPDFNTIDAENKIKNNRVSGYTQWSRLTTIGSSKVWINAGVRAQFWNVSGDSIASKSHFIVSPRAQFSIKPAWKKDMLFRISGGLYQQPPFYREMRDSLDNVNPDVKAQKSYHFILGNEYSFKLWERPFKLISEVYYKYLDDVNPYNIENVRIRYQATNNATAYAYGLDLRLNGEFVPGTESWVSFGYLETKENRNERGYIPRPTDQRIKFAVLFQDYMPSIPNLKLYLNGVYNTGLPGGSPNYADPYEYQSRLPAYKRVDIGVTYVFMNSEGKVKNEERNNKFKEIEVGFEIFNIFDIQNSITNTWVNDYYTNSQFAIPNYMTGRVFNIKAGLRF</sequence>
<dbReference type="Pfam" id="PF07715">
    <property type="entry name" value="Plug"/>
    <property type="match status" value="1"/>
</dbReference>
<dbReference type="AlphaFoldDB" id="I3CB55"/>
<evidence type="ECO:0000256" key="3">
    <source>
        <dbReference type="ARBA" id="ARBA00022452"/>
    </source>
</evidence>
<dbReference type="SUPFAM" id="SSF56935">
    <property type="entry name" value="Porins"/>
    <property type="match status" value="1"/>
</dbReference>
<dbReference type="OrthoDB" id="1108759at2"/>
<keyword evidence="5 7" id="KW-0472">Membrane</keyword>
<evidence type="ECO:0000256" key="5">
    <source>
        <dbReference type="ARBA" id="ARBA00023136"/>
    </source>
</evidence>
<organism evidence="10 11">
    <name type="scientific">Galbibacter orientalis DSM 19592</name>
    <dbReference type="NCBI Taxonomy" id="926559"/>
    <lineage>
        <taxon>Bacteria</taxon>
        <taxon>Pseudomonadati</taxon>
        <taxon>Bacteroidota</taxon>
        <taxon>Flavobacteriia</taxon>
        <taxon>Flavobacteriales</taxon>
        <taxon>Flavobacteriaceae</taxon>
        <taxon>Galbibacter</taxon>
    </lineage>
</organism>
<evidence type="ECO:0000256" key="2">
    <source>
        <dbReference type="ARBA" id="ARBA00022448"/>
    </source>
</evidence>
<feature type="signal peptide" evidence="8">
    <location>
        <begin position="1"/>
        <end position="23"/>
    </location>
</feature>
<dbReference type="Gene3D" id="2.40.170.20">
    <property type="entry name" value="TonB-dependent receptor, beta-barrel domain"/>
    <property type="match status" value="1"/>
</dbReference>
<keyword evidence="10" id="KW-0675">Receptor</keyword>
<evidence type="ECO:0000256" key="7">
    <source>
        <dbReference type="PROSITE-ProRule" id="PRU01360"/>
    </source>
</evidence>
<reference evidence="10 11" key="1">
    <citation type="submission" date="2012-02" db="EMBL/GenBank/DDBJ databases">
        <title>Improved High-Quality Draft genome of Joostella marina DSM 19592.</title>
        <authorList>
            <consortium name="US DOE Joint Genome Institute (JGI-PGF)"/>
            <person name="Lucas S."/>
            <person name="Copeland A."/>
            <person name="Lapidus A."/>
            <person name="Bruce D."/>
            <person name="Goodwin L."/>
            <person name="Pitluck S."/>
            <person name="Peters L."/>
            <person name="Chertkov O."/>
            <person name="Ovchinnikova G."/>
            <person name="Kyrpides N."/>
            <person name="Mavromatis K."/>
            <person name="Detter J.C."/>
            <person name="Han C."/>
            <person name="Land M."/>
            <person name="Hauser L."/>
            <person name="Markowitz V."/>
            <person name="Cheng J.-F."/>
            <person name="Hugenholtz P."/>
            <person name="Woyke T."/>
            <person name="Wu D."/>
            <person name="Tindall B."/>
            <person name="Brambilla E."/>
            <person name="Klenk H.-P."/>
            <person name="Eisen J.A."/>
        </authorList>
    </citation>
    <scope>NUCLEOTIDE SEQUENCE [LARGE SCALE GENOMIC DNA]</scope>
    <source>
        <strain evidence="10 11">DSM 19592</strain>
    </source>
</reference>
<evidence type="ECO:0000256" key="4">
    <source>
        <dbReference type="ARBA" id="ARBA00022692"/>
    </source>
</evidence>
<evidence type="ECO:0000256" key="6">
    <source>
        <dbReference type="ARBA" id="ARBA00023237"/>
    </source>
</evidence>
<gene>
    <name evidence="10" type="ORF">JoomaDRAFT_3920</name>
</gene>
<dbReference type="RefSeq" id="WP_008615486.1">
    <property type="nucleotide sequence ID" value="NZ_JH651379.1"/>
</dbReference>
<comment type="subcellular location">
    <subcellularLocation>
        <location evidence="1 7">Cell outer membrane</location>
        <topology evidence="1 7">Multi-pass membrane protein</topology>
    </subcellularLocation>
</comment>